<keyword evidence="3" id="KW-1185">Reference proteome</keyword>
<sequence length="166" mass="17901">MWGTILYRVPKGALATGVAPGIKSIWNSTWRTGGRPGMTNNGHCWGGSISPEGFLSSVLLWLVIIVAVVGVGVTVVVVIIVAVVVVVESSSVVKLSFVGKKKFHQDRASSVKATSSNLTLFAVFDTVLQETLILFFRTRILSGLCPETWLVLDVDNPFGRNSINTR</sequence>
<keyword evidence="1" id="KW-1133">Transmembrane helix</keyword>
<reference evidence="2" key="2">
    <citation type="submission" date="2022-01" db="EMBL/GenBank/DDBJ databases">
        <authorList>
            <person name="Yamashiro T."/>
            <person name="Shiraishi A."/>
            <person name="Satake H."/>
            <person name="Nakayama K."/>
        </authorList>
    </citation>
    <scope>NUCLEOTIDE SEQUENCE</scope>
</reference>
<evidence type="ECO:0000313" key="3">
    <source>
        <dbReference type="Proteomes" id="UP001151760"/>
    </source>
</evidence>
<evidence type="ECO:0000256" key="1">
    <source>
        <dbReference type="SAM" id="Phobius"/>
    </source>
</evidence>
<dbReference type="EMBL" id="BQNB010009518">
    <property type="protein sequence ID" value="GJS64636.1"/>
    <property type="molecule type" value="Genomic_DNA"/>
</dbReference>
<comment type="caution">
    <text evidence="2">The sequence shown here is derived from an EMBL/GenBank/DDBJ whole genome shotgun (WGS) entry which is preliminary data.</text>
</comment>
<keyword evidence="1" id="KW-0472">Membrane</keyword>
<gene>
    <name evidence="2" type="ORF">Tco_0679200</name>
</gene>
<accession>A0ABQ4XII1</accession>
<keyword evidence="1" id="KW-0812">Transmembrane</keyword>
<name>A0ABQ4XII1_9ASTR</name>
<protein>
    <submittedName>
        <fullName evidence="2">Uncharacterized protein</fullName>
    </submittedName>
</protein>
<evidence type="ECO:0000313" key="2">
    <source>
        <dbReference type="EMBL" id="GJS64636.1"/>
    </source>
</evidence>
<proteinExistence type="predicted"/>
<reference evidence="2" key="1">
    <citation type="journal article" date="2022" name="Int. J. Mol. Sci.">
        <title>Draft Genome of Tanacetum Coccineum: Genomic Comparison of Closely Related Tanacetum-Family Plants.</title>
        <authorList>
            <person name="Yamashiro T."/>
            <person name="Shiraishi A."/>
            <person name="Nakayama K."/>
            <person name="Satake H."/>
        </authorList>
    </citation>
    <scope>NUCLEOTIDE SEQUENCE</scope>
</reference>
<organism evidence="2 3">
    <name type="scientific">Tanacetum coccineum</name>
    <dbReference type="NCBI Taxonomy" id="301880"/>
    <lineage>
        <taxon>Eukaryota</taxon>
        <taxon>Viridiplantae</taxon>
        <taxon>Streptophyta</taxon>
        <taxon>Embryophyta</taxon>
        <taxon>Tracheophyta</taxon>
        <taxon>Spermatophyta</taxon>
        <taxon>Magnoliopsida</taxon>
        <taxon>eudicotyledons</taxon>
        <taxon>Gunneridae</taxon>
        <taxon>Pentapetalae</taxon>
        <taxon>asterids</taxon>
        <taxon>campanulids</taxon>
        <taxon>Asterales</taxon>
        <taxon>Asteraceae</taxon>
        <taxon>Asteroideae</taxon>
        <taxon>Anthemideae</taxon>
        <taxon>Anthemidinae</taxon>
        <taxon>Tanacetum</taxon>
    </lineage>
</organism>
<dbReference type="Proteomes" id="UP001151760">
    <property type="component" value="Unassembled WGS sequence"/>
</dbReference>
<feature type="transmembrane region" description="Helical" evidence="1">
    <location>
        <begin position="58"/>
        <end position="87"/>
    </location>
</feature>